<dbReference type="CDD" id="cd02966">
    <property type="entry name" value="TlpA_like_family"/>
    <property type="match status" value="1"/>
</dbReference>
<evidence type="ECO:0000256" key="1">
    <source>
        <dbReference type="ARBA" id="ARBA00004196"/>
    </source>
</evidence>
<dbReference type="Proteomes" id="UP001379235">
    <property type="component" value="Unassembled WGS sequence"/>
</dbReference>
<evidence type="ECO:0000313" key="6">
    <source>
        <dbReference type="Proteomes" id="UP001379235"/>
    </source>
</evidence>
<sequence>MVLGLGISLLLAGCDRQSDEKAQAKAIAACTAIPAKVGEPDCSKQGNELPEFTLVDPVGKKLSMASLKGKPVLINLWATWCAPCVAELPQLDKLAGGKLKVLTVSQDMETGKVADFLTQRGVKNLEPWLDEKNELSTHYQIQTLPTTILYDAEGREVWRVTGPREWDDEATRKLLKPVL</sequence>
<dbReference type="PANTHER" id="PTHR42852">
    <property type="entry name" value="THIOL:DISULFIDE INTERCHANGE PROTEIN DSBE"/>
    <property type="match status" value="1"/>
</dbReference>
<dbReference type="PROSITE" id="PS00194">
    <property type="entry name" value="THIOREDOXIN_1"/>
    <property type="match status" value="1"/>
</dbReference>
<dbReference type="SUPFAM" id="SSF52833">
    <property type="entry name" value="Thioredoxin-like"/>
    <property type="match status" value="1"/>
</dbReference>
<organism evidence="5 6">
    <name type="scientific">Novosphingobium aquae</name>
    <dbReference type="NCBI Taxonomy" id="3133435"/>
    <lineage>
        <taxon>Bacteria</taxon>
        <taxon>Pseudomonadati</taxon>
        <taxon>Pseudomonadota</taxon>
        <taxon>Alphaproteobacteria</taxon>
        <taxon>Sphingomonadales</taxon>
        <taxon>Sphingomonadaceae</taxon>
        <taxon>Novosphingobium</taxon>
    </lineage>
</organism>
<comment type="subcellular location">
    <subcellularLocation>
        <location evidence="1">Cell envelope</location>
    </subcellularLocation>
</comment>
<feature type="domain" description="Thioredoxin" evidence="4">
    <location>
        <begin position="43"/>
        <end position="179"/>
    </location>
</feature>
<evidence type="ECO:0000313" key="5">
    <source>
        <dbReference type="EMBL" id="MEJ6011024.1"/>
    </source>
</evidence>
<dbReference type="Pfam" id="PF08534">
    <property type="entry name" value="Redoxin"/>
    <property type="match status" value="1"/>
</dbReference>
<keyword evidence="2" id="KW-0201">Cytochrome c-type biogenesis</keyword>
<evidence type="ECO:0000256" key="3">
    <source>
        <dbReference type="ARBA" id="ARBA00023284"/>
    </source>
</evidence>
<dbReference type="RefSeq" id="WP_339967885.1">
    <property type="nucleotide sequence ID" value="NZ_JBBHJY010000007.1"/>
</dbReference>
<dbReference type="InterPro" id="IPR036249">
    <property type="entry name" value="Thioredoxin-like_sf"/>
</dbReference>
<dbReference type="InterPro" id="IPR017937">
    <property type="entry name" value="Thioredoxin_CS"/>
</dbReference>
<accession>A0ABU8SAS0</accession>
<keyword evidence="6" id="KW-1185">Reference proteome</keyword>
<dbReference type="InterPro" id="IPR050553">
    <property type="entry name" value="Thioredoxin_ResA/DsbE_sf"/>
</dbReference>
<evidence type="ECO:0000259" key="4">
    <source>
        <dbReference type="PROSITE" id="PS51352"/>
    </source>
</evidence>
<comment type="caution">
    <text evidence="5">The sequence shown here is derived from an EMBL/GenBank/DDBJ whole genome shotgun (WGS) entry which is preliminary data.</text>
</comment>
<dbReference type="InterPro" id="IPR013740">
    <property type="entry name" value="Redoxin"/>
</dbReference>
<dbReference type="InterPro" id="IPR013766">
    <property type="entry name" value="Thioredoxin_domain"/>
</dbReference>
<protein>
    <submittedName>
        <fullName evidence="5">TlpA disulfide reductase family protein</fullName>
    </submittedName>
</protein>
<reference evidence="5 6" key="1">
    <citation type="submission" date="2024-03" db="EMBL/GenBank/DDBJ databases">
        <authorList>
            <person name="Jo J.-H."/>
        </authorList>
    </citation>
    <scope>NUCLEOTIDE SEQUENCE [LARGE SCALE GENOMIC DNA]</scope>
    <source>
        <strain evidence="5 6">AS3R-12</strain>
    </source>
</reference>
<name>A0ABU8SAS0_9SPHN</name>
<proteinExistence type="predicted"/>
<gene>
    <name evidence="5" type="ORF">WG900_13960</name>
</gene>
<keyword evidence="3" id="KW-0676">Redox-active center</keyword>
<dbReference type="PROSITE" id="PS51352">
    <property type="entry name" value="THIOREDOXIN_2"/>
    <property type="match status" value="1"/>
</dbReference>
<evidence type="ECO:0000256" key="2">
    <source>
        <dbReference type="ARBA" id="ARBA00022748"/>
    </source>
</evidence>
<dbReference type="EMBL" id="JBBHJY010000007">
    <property type="protein sequence ID" value="MEJ6011024.1"/>
    <property type="molecule type" value="Genomic_DNA"/>
</dbReference>
<dbReference type="PANTHER" id="PTHR42852:SF17">
    <property type="entry name" value="THIOREDOXIN-LIKE PROTEIN HI_1115"/>
    <property type="match status" value="1"/>
</dbReference>
<dbReference type="Gene3D" id="3.40.30.10">
    <property type="entry name" value="Glutaredoxin"/>
    <property type="match status" value="1"/>
</dbReference>